<comment type="caution">
    <text evidence="1">The sequence shown here is derived from an EMBL/GenBank/DDBJ whole genome shotgun (WGS) entry which is preliminary data.</text>
</comment>
<dbReference type="OrthoDB" id="5419617at2759"/>
<gene>
    <name evidence="1" type="primary">jg27548</name>
    <name evidence="1" type="ORF">PAEG_LOCUS25920</name>
</gene>
<dbReference type="Proteomes" id="UP000838756">
    <property type="component" value="Unassembled WGS sequence"/>
</dbReference>
<reference evidence="1" key="1">
    <citation type="submission" date="2022-03" db="EMBL/GenBank/DDBJ databases">
        <authorList>
            <person name="Lindestad O."/>
        </authorList>
    </citation>
    <scope>NUCLEOTIDE SEQUENCE</scope>
</reference>
<evidence type="ECO:0000313" key="1">
    <source>
        <dbReference type="EMBL" id="CAH2267365.1"/>
    </source>
</evidence>
<proteinExistence type="predicted"/>
<organism evidence="1 2">
    <name type="scientific">Pararge aegeria aegeria</name>
    <dbReference type="NCBI Taxonomy" id="348720"/>
    <lineage>
        <taxon>Eukaryota</taxon>
        <taxon>Metazoa</taxon>
        <taxon>Ecdysozoa</taxon>
        <taxon>Arthropoda</taxon>
        <taxon>Hexapoda</taxon>
        <taxon>Insecta</taxon>
        <taxon>Pterygota</taxon>
        <taxon>Neoptera</taxon>
        <taxon>Endopterygota</taxon>
        <taxon>Lepidoptera</taxon>
        <taxon>Glossata</taxon>
        <taxon>Ditrysia</taxon>
        <taxon>Papilionoidea</taxon>
        <taxon>Nymphalidae</taxon>
        <taxon>Satyrinae</taxon>
        <taxon>Satyrini</taxon>
        <taxon>Parargina</taxon>
        <taxon>Pararge</taxon>
    </lineage>
</organism>
<name>A0A8S4SJL2_9NEOP</name>
<accession>A0A8S4SJL2</accession>
<evidence type="ECO:0000313" key="2">
    <source>
        <dbReference type="Proteomes" id="UP000838756"/>
    </source>
</evidence>
<dbReference type="EMBL" id="CAKXAJ010026350">
    <property type="protein sequence ID" value="CAH2267365.1"/>
    <property type="molecule type" value="Genomic_DNA"/>
</dbReference>
<protein>
    <submittedName>
        <fullName evidence="1">Jg27548 protein</fullName>
    </submittedName>
</protein>
<sequence length="88" mass="9726">MPTSPSDVYLNFVGIEITALDVKSRSLSTAPTGCLCITNSPLCRACMETDETPKHVMLQWWAGVVEQRADTSAQQQHFKKHSATWVAC</sequence>
<keyword evidence="2" id="KW-1185">Reference proteome</keyword>
<dbReference type="AlphaFoldDB" id="A0A8S4SJL2"/>